<organism evidence="1 2">
    <name type="scientific">Sphingomonas aerophila</name>
    <dbReference type="NCBI Taxonomy" id="1344948"/>
    <lineage>
        <taxon>Bacteria</taxon>
        <taxon>Pseudomonadati</taxon>
        <taxon>Pseudomonadota</taxon>
        <taxon>Alphaproteobacteria</taxon>
        <taxon>Sphingomonadales</taxon>
        <taxon>Sphingomonadaceae</taxon>
        <taxon>Sphingomonas</taxon>
    </lineage>
</organism>
<dbReference type="RefSeq" id="WP_184059077.1">
    <property type="nucleotide sequence ID" value="NZ_JACIJK010000009.1"/>
</dbReference>
<evidence type="ECO:0000313" key="1">
    <source>
        <dbReference type="EMBL" id="MBB5716107.1"/>
    </source>
</evidence>
<keyword evidence="2" id="KW-1185">Reference proteome</keyword>
<reference evidence="1 2" key="1">
    <citation type="submission" date="2020-08" db="EMBL/GenBank/DDBJ databases">
        <title>Genomic Encyclopedia of Type Strains, Phase IV (KMG-IV): sequencing the most valuable type-strain genomes for metagenomic binning, comparative biology and taxonomic classification.</title>
        <authorList>
            <person name="Goeker M."/>
        </authorList>
    </citation>
    <scope>NUCLEOTIDE SEQUENCE [LARGE SCALE GENOMIC DNA]</scope>
    <source>
        <strain evidence="1 2">DSM 100044</strain>
    </source>
</reference>
<protein>
    <submittedName>
        <fullName evidence="1">Uncharacterized protein</fullName>
    </submittedName>
</protein>
<dbReference type="EMBL" id="JACIJK010000009">
    <property type="protein sequence ID" value="MBB5716107.1"/>
    <property type="molecule type" value="Genomic_DNA"/>
</dbReference>
<evidence type="ECO:0000313" key="2">
    <source>
        <dbReference type="Proteomes" id="UP000546200"/>
    </source>
</evidence>
<proteinExistence type="predicted"/>
<gene>
    <name evidence="1" type="ORF">FHS94_002967</name>
</gene>
<dbReference type="Proteomes" id="UP000546200">
    <property type="component" value="Unassembled WGS sequence"/>
</dbReference>
<dbReference type="AlphaFoldDB" id="A0A7W9EWV1"/>
<accession>A0A7W9EWV1</accession>
<sequence length="115" mass="12473">MMVHANFEMLSGAVESDESFATLFGLAEISNYSALAASHPYSLTEVGKALGGKGWHLADKMLKKVKADVGVDIKASDNRYHIAHKLNQTEFGKYSSDAIALLRLVAADQPYTVDL</sequence>
<name>A0A7W9EWV1_9SPHN</name>
<comment type="caution">
    <text evidence="1">The sequence shown here is derived from an EMBL/GenBank/DDBJ whole genome shotgun (WGS) entry which is preliminary data.</text>
</comment>